<dbReference type="InterPro" id="IPR000064">
    <property type="entry name" value="NLP_P60_dom"/>
</dbReference>
<gene>
    <name evidence="7" type="ORF">N4T19_20800</name>
</gene>
<dbReference type="SUPFAM" id="SSF54001">
    <property type="entry name" value="Cysteine proteinases"/>
    <property type="match status" value="1"/>
</dbReference>
<feature type="region of interest" description="Disordered" evidence="5">
    <location>
        <begin position="28"/>
        <end position="53"/>
    </location>
</feature>
<keyword evidence="4" id="KW-0788">Thiol protease</keyword>
<evidence type="ECO:0000256" key="2">
    <source>
        <dbReference type="ARBA" id="ARBA00022670"/>
    </source>
</evidence>
<evidence type="ECO:0000256" key="4">
    <source>
        <dbReference type="ARBA" id="ARBA00022807"/>
    </source>
</evidence>
<accession>A0ABY5ZXN7</accession>
<proteinExistence type="inferred from homology"/>
<dbReference type="Gene3D" id="3.90.1720.10">
    <property type="entry name" value="endopeptidase domain like (from Nostoc punctiforme)"/>
    <property type="match status" value="1"/>
</dbReference>
<evidence type="ECO:0000313" key="8">
    <source>
        <dbReference type="Proteomes" id="UP001058290"/>
    </source>
</evidence>
<dbReference type="RefSeq" id="WP_116924896.1">
    <property type="nucleotide sequence ID" value="NZ_CP104377.1"/>
</dbReference>
<comment type="similarity">
    <text evidence="1">Belongs to the peptidase C40 family.</text>
</comment>
<organism evidence="7 8">
    <name type="scientific">Comamonas squillarum</name>
    <dbReference type="NCBI Taxonomy" id="2977320"/>
    <lineage>
        <taxon>Bacteria</taxon>
        <taxon>Pseudomonadati</taxon>
        <taxon>Pseudomonadota</taxon>
        <taxon>Betaproteobacteria</taxon>
        <taxon>Burkholderiales</taxon>
        <taxon>Comamonadaceae</taxon>
        <taxon>Comamonas</taxon>
    </lineage>
</organism>
<dbReference type="EMBL" id="CP104377">
    <property type="protein sequence ID" value="UXC18099.1"/>
    <property type="molecule type" value="Genomic_DNA"/>
</dbReference>
<dbReference type="Proteomes" id="UP001058290">
    <property type="component" value="Chromosome"/>
</dbReference>
<dbReference type="PROSITE" id="PS51318">
    <property type="entry name" value="TAT"/>
    <property type="match status" value="1"/>
</dbReference>
<evidence type="ECO:0000259" key="6">
    <source>
        <dbReference type="PROSITE" id="PS51935"/>
    </source>
</evidence>
<dbReference type="InterPro" id="IPR006311">
    <property type="entry name" value="TAT_signal"/>
</dbReference>
<keyword evidence="8" id="KW-1185">Reference proteome</keyword>
<reference evidence="7" key="1">
    <citation type="submission" date="2022-09" db="EMBL/GenBank/DDBJ databases">
        <title>Bacterial diversity in gut of crayfish and pufferfish.</title>
        <authorList>
            <person name="Huang Y."/>
        </authorList>
    </citation>
    <scope>NUCLEOTIDE SEQUENCE</scope>
    <source>
        <strain evidence="7">PR12</strain>
    </source>
</reference>
<dbReference type="PANTHER" id="PTHR47053">
    <property type="entry name" value="MUREIN DD-ENDOPEPTIDASE MEPH-RELATED"/>
    <property type="match status" value="1"/>
</dbReference>
<dbReference type="PROSITE" id="PS51935">
    <property type="entry name" value="NLPC_P60"/>
    <property type="match status" value="1"/>
</dbReference>
<dbReference type="Pfam" id="PF00877">
    <property type="entry name" value="NLPC_P60"/>
    <property type="match status" value="1"/>
</dbReference>
<keyword evidence="3" id="KW-0378">Hydrolase</keyword>
<feature type="domain" description="NlpC/P60" evidence="6">
    <location>
        <begin position="67"/>
        <end position="191"/>
    </location>
</feature>
<name>A0ABY5ZXN7_9BURK</name>
<evidence type="ECO:0000256" key="1">
    <source>
        <dbReference type="ARBA" id="ARBA00007074"/>
    </source>
</evidence>
<sequence length="193" mass="20725">MDHEDAAARRPFLLWALSASASALLAGCGSSPPRSARRESGQRTAGGAGSSPRVDTGVVPVNLGLSGELREALYARVMLVVNTPYTYGGNTPEGGFDCSGLIQYAIQGITTRRLPRTTAQWAGVSAEIDRRDLQRGDFVFFNTMGGRYSHMGIYAGNNQFVHAPSSGGVVKTVSLDNPYFSRRFTEARTIFDA</sequence>
<evidence type="ECO:0000256" key="5">
    <source>
        <dbReference type="SAM" id="MobiDB-lite"/>
    </source>
</evidence>
<dbReference type="InterPro" id="IPR051202">
    <property type="entry name" value="Peptidase_C40"/>
</dbReference>
<keyword evidence="2" id="KW-0645">Protease</keyword>
<evidence type="ECO:0000256" key="3">
    <source>
        <dbReference type="ARBA" id="ARBA00022801"/>
    </source>
</evidence>
<evidence type="ECO:0000313" key="7">
    <source>
        <dbReference type="EMBL" id="UXC18099.1"/>
    </source>
</evidence>
<protein>
    <submittedName>
        <fullName evidence="7">C40 family peptidase</fullName>
    </submittedName>
</protein>
<dbReference type="PANTHER" id="PTHR47053:SF1">
    <property type="entry name" value="MUREIN DD-ENDOPEPTIDASE MEPH-RELATED"/>
    <property type="match status" value="1"/>
</dbReference>
<dbReference type="InterPro" id="IPR038765">
    <property type="entry name" value="Papain-like_cys_pep_sf"/>
</dbReference>